<dbReference type="EMBL" id="QXFU01001883">
    <property type="protein sequence ID" value="KAE8993896.1"/>
    <property type="molecule type" value="Genomic_DNA"/>
</dbReference>
<evidence type="ECO:0000313" key="2">
    <source>
        <dbReference type="EMBL" id="KAE8993896.1"/>
    </source>
</evidence>
<dbReference type="AlphaFoldDB" id="A0A6A3JRY5"/>
<evidence type="ECO:0008006" key="6">
    <source>
        <dbReference type="Google" id="ProtNLM"/>
    </source>
</evidence>
<dbReference type="Proteomes" id="UP000435112">
    <property type="component" value="Unassembled WGS sequence"/>
</dbReference>
<keyword evidence="1" id="KW-0732">Signal</keyword>
<organism evidence="3 4">
    <name type="scientific">Phytophthora rubi</name>
    <dbReference type="NCBI Taxonomy" id="129364"/>
    <lineage>
        <taxon>Eukaryota</taxon>
        <taxon>Sar</taxon>
        <taxon>Stramenopiles</taxon>
        <taxon>Oomycota</taxon>
        <taxon>Peronosporomycetes</taxon>
        <taxon>Peronosporales</taxon>
        <taxon>Peronosporaceae</taxon>
        <taxon>Phytophthora</taxon>
    </lineage>
</organism>
<feature type="chain" id="PRO_5036379884" description="RxLR effector protein" evidence="1">
    <location>
        <begin position="23"/>
        <end position="77"/>
    </location>
</feature>
<reference evidence="4 5" key="1">
    <citation type="submission" date="2018-09" db="EMBL/GenBank/DDBJ databases">
        <title>Genomic investigation of the strawberry pathogen Phytophthora fragariae indicates pathogenicity is determined by transcriptional variation in three key races.</title>
        <authorList>
            <person name="Adams T.M."/>
            <person name="Armitage A.D."/>
            <person name="Sobczyk M.K."/>
            <person name="Bates H.J."/>
            <person name="Dunwell J.M."/>
            <person name="Nellist C.F."/>
            <person name="Harrison R.J."/>
        </authorList>
    </citation>
    <scope>NUCLEOTIDE SEQUENCE [LARGE SCALE GENOMIC DNA]</scope>
    <source>
        <strain evidence="3 4">SCRP249</strain>
        <strain evidence="2 5">SCRP324</strain>
    </source>
</reference>
<gene>
    <name evidence="3" type="ORF">PR001_g19451</name>
    <name evidence="2" type="ORF">PR002_g20099</name>
</gene>
<proteinExistence type="predicted"/>
<sequence length="77" mass="8303">MIQKPMSTSVLIQLGFLGLATSMDLEPNVNGSKVNFFSGQSQPFPHNIDKSRAALAKGNRLSNMYAVCSPNTFGVIN</sequence>
<name>A0A6A3JRY5_9STRA</name>
<comment type="caution">
    <text evidence="3">The sequence shown here is derived from an EMBL/GenBank/DDBJ whole genome shotgun (WGS) entry which is preliminary data.</text>
</comment>
<evidence type="ECO:0000256" key="1">
    <source>
        <dbReference type="SAM" id="SignalP"/>
    </source>
</evidence>
<accession>A0A6A3JRY5</accession>
<evidence type="ECO:0000313" key="3">
    <source>
        <dbReference type="EMBL" id="KAE8997950.1"/>
    </source>
</evidence>
<protein>
    <recommendedName>
        <fullName evidence="6">RxLR effector protein</fullName>
    </recommendedName>
</protein>
<evidence type="ECO:0000313" key="5">
    <source>
        <dbReference type="Proteomes" id="UP000435112"/>
    </source>
</evidence>
<dbReference type="Proteomes" id="UP000429607">
    <property type="component" value="Unassembled WGS sequence"/>
</dbReference>
<dbReference type="EMBL" id="QXFV01001810">
    <property type="protein sequence ID" value="KAE8997950.1"/>
    <property type="molecule type" value="Genomic_DNA"/>
</dbReference>
<feature type="signal peptide" evidence="1">
    <location>
        <begin position="1"/>
        <end position="22"/>
    </location>
</feature>
<evidence type="ECO:0000313" key="4">
    <source>
        <dbReference type="Proteomes" id="UP000429607"/>
    </source>
</evidence>